<keyword evidence="2" id="KW-1185">Reference proteome</keyword>
<gene>
    <name evidence="1" type="ORF">BN980_GECA03s03574g</name>
</gene>
<evidence type="ECO:0000313" key="2">
    <source>
        <dbReference type="Proteomes" id="UP000242525"/>
    </source>
</evidence>
<evidence type="ECO:0000313" key="1">
    <source>
        <dbReference type="EMBL" id="CDO52540.1"/>
    </source>
</evidence>
<reference evidence="1" key="1">
    <citation type="submission" date="2014-03" db="EMBL/GenBank/DDBJ databases">
        <authorList>
            <person name="Casaregola S."/>
        </authorList>
    </citation>
    <scope>NUCLEOTIDE SEQUENCE [LARGE SCALE GENOMIC DNA]</scope>
    <source>
        <strain evidence="1">CLIB 918</strain>
    </source>
</reference>
<dbReference type="AlphaFoldDB" id="A0A0J9X5Q4"/>
<proteinExistence type="predicted"/>
<dbReference type="Proteomes" id="UP000242525">
    <property type="component" value="Unassembled WGS sequence"/>
</dbReference>
<accession>A0A0J9X5Q4</accession>
<dbReference type="EMBL" id="CCBN010000003">
    <property type="protein sequence ID" value="CDO52540.1"/>
    <property type="molecule type" value="Genomic_DNA"/>
</dbReference>
<protein>
    <submittedName>
        <fullName evidence="1">Uncharacterized protein</fullName>
    </submittedName>
</protein>
<sequence length="177" mass="19199">MFTTNITTKRATGQTAGNNTCSSVQSLRFNLSDSESSGSLSSLDFFNPIIHLYPTTITRTNSSQAPLETPMELYEGSNPAYVTNSTKPFLNSQTCTHARATAKKLLYKAGTQVEKKSRKNLVRLRQAKQKIKTDIKMVMVKVSKGHSRKTAADTKDVESGLIVTTPDPSIAPGNAAA</sequence>
<organism evidence="1 2">
    <name type="scientific">Geotrichum candidum</name>
    <name type="common">Oospora lactis</name>
    <name type="synonym">Dipodascus geotrichum</name>
    <dbReference type="NCBI Taxonomy" id="1173061"/>
    <lineage>
        <taxon>Eukaryota</taxon>
        <taxon>Fungi</taxon>
        <taxon>Dikarya</taxon>
        <taxon>Ascomycota</taxon>
        <taxon>Saccharomycotina</taxon>
        <taxon>Dipodascomycetes</taxon>
        <taxon>Dipodascales</taxon>
        <taxon>Dipodascaceae</taxon>
        <taxon>Geotrichum</taxon>
    </lineage>
</organism>
<comment type="caution">
    <text evidence="1">The sequence shown here is derived from an EMBL/GenBank/DDBJ whole genome shotgun (WGS) entry which is preliminary data.</text>
</comment>
<name>A0A0J9X5Q4_GEOCN</name>